<comment type="subcellular location">
    <subcellularLocation>
        <location evidence="1">Cell membrane</location>
        <topology evidence="1">Multi-pass membrane protein</topology>
    </subcellularLocation>
</comment>
<feature type="transmembrane region" description="Helical" evidence="8">
    <location>
        <begin position="138"/>
        <end position="170"/>
    </location>
</feature>
<dbReference type="GO" id="GO:0005886">
    <property type="term" value="C:plasma membrane"/>
    <property type="evidence" value="ECO:0007669"/>
    <property type="project" value="UniProtKB-SubCell"/>
</dbReference>
<keyword evidence="5 8" id="KW-0812">Transmembrane</keyword>
<reference evidence="9 10" key="1">
    <citation type="submission" date="2019-09" db="EMBL/GenBank/DDBJ databases">
        <title>Phylogeny of genus Pseudoclavibacter and closely related genus.</title>
        <authorList>
            <person name="Li Y."/>
        </authorList>
    </citation>
    <scope>NUCLEOTIDE SEQUENCE [LARGE SCALE GENOMIC DNA]</scope>
    <source>
        <strain evidence="9 10">EGI 60007</strain>
    </source>
</reference>
<keyword evidence="10" id="KW-1185">Reference proteome</keyword>
<evidence type="ECO:0000256" key="5">
    <source>
        <dbReference type="ARBA" id="ARBA00022692"/>
    </source>
</evidence>
<evidence type="ECO:0000256" key="4">
    <source>
        <dbReference type="ARBA" id="ARBA00022475"/>
    </source>
</evidence>
<evidence type="ECO:0000256" key="7">
    <source>
        <dbReference type="ARBA" id="ARBA00023136"/>
    </source>
</evidence>
<keyword evidence="6 8" id="KW-1133">Transmembrane helix</keyword>
<dbReference type="AlphaFoldDB" id="A0A6H9WKE2"/>
<proteinExistence type="inferred from homology"/>
<comment type="caution">
    <text evidence="9">The sequence shown here is derived from an EMBL/GenBank/DDBJ whole genome shotgun (WGS) entry which is preliminary data.</text>
</comment>
<feature type="transmembrane region" description="Helical" evidence="8">
    <location>
        <begin position="212"/>
        <end position="232"/>
    </location>
</feature>
<dbReference type="RefSeq" id="WP_158029795.1">
    <property type="nucleotide sequence ID" value="NZ_BMHG01000001.1"/>
</dbReference>
<organism evidence="9 10">
    <name type="scientific">Pseudoclavibacter endophyticus</name>
    <dbReference type="NCBI Taxonomy" id="1778590"/>
    <lineage>
        <taxon>Bacteria</taxon>
        <taxon>Bacillati</taxon>
        <taxon>Actinomycetota</taxon>
        <taxon>Actinomycetes</taxon>
        <taxon>Micrococcales</taxon>
        <taxon>Microbacteriaceae</taxon>
        <taxon>Pseudoclavibacter</taxon>
    </lineage>
</organism>
<dbReference type="PANTHER" id="PTHR21716:SF53">
    <property type="entry name" value="PERMEASE PERM-RELATED"/>
    <property type="match status" value="1"/>
</dbReference>
<evidence type="ECO:0000256" key="8">
    <source>
        <dbReference type="SAM" id="Phobius"/>
    </source>
</evidence>
<keyword evidence="7 8" id="KW-0472">Membrane</keyword>
<feature type="transmembrane region" description="Helical" evidence="8">
    <location>
        <begin position="238"/>
        <end position="260"/>
    </location>
</feature>
<evidence type="ECO:0000256" key="2">
    <source>
        <dbReference type="ARBA" id="ARBA00009773"/>
    </source>
</evidence>
<feature type="transmembrane region" description="Helical" evidence="8">
    <location>
        <begin position="63"/>
        <end position="84"/>
    </location>
</feature>
<keyword evidence="4" id="KW-1003">Cell membrane</keyword>
<dbReference type="EMBL" id="WBJY01000003">
    <property type="protein sequence ID" value="KAB1647902.1"/>
    <property type="molecule type" value="Genomic_DNA"/>
</dbReference>
<dbReference type="OrthoDB" id="4016357at2"/>
<evidence type="ECO:0000256" key="1">
    <source>
        <dbReference type="ARBA" id="ARBA00004651"/>
    </source>
</evidence>
<feature type="transmembrane region" description="Helical" evidence="8">
    <location>
        <begin position="304"/>
        <end position="337"/>
    </location>
</feature>
<evidence type="ECO:0000313" key="9">
    <source>
        <dbReference type="EMBL" id="KAB1647902.1"/>
    </source>
</evidence>
<dbReference type="Pfam" id="PF01594">
    <property type="entry name" value="AI-2E_transport"/>
    <property type="match status" value="1"/>
</dbReference>
<keyword evidence="3" id="KW-0813">Transport</keyword>
<evidence type="ECO:0000313" key="10">
    <source>
        <dbReference type="Proteomes" id="UP000431744"/>
    </source>
</evidence>
<evidence type="ECO:0000256" key="3">
    <source>
        <dbReference type="ARBA" id="ARBA00022448"/>
    </source>
</evidence>
<evidence type="ECO:0000256" key="6">
    <source>
        <dbReference type="ARBA" id="ARBA00022989"/>
    </source>
</evidence>
<accession>A0A6H9WKE2</accession>
<dbReference type="GO" id="GO:0055085">
    <property type="term" value="P:transmembrane transport"/>
    <property type="evidence" value="ECO:0007669"/>
    <property type="project" value="TreeGrafter"/>
</dbReference>
<feature type="transmembrane region" description="Helical" evidence="8">
    <location>
        <begin position="33"/>
        <end position="51"/>
    </location>
</feature>
<dbReference type="PANTHER" id="PTHR21716">
    <property type="entry name" value="TRANSMEMBRANE PROTEIN"/>
    <property type="match status" value="1"/>
</dbReference>
<feature type="transmembrane region" description="Helical" evidence="8">
    <location>
        <begin position="272"/>
        <end position="292"/>
    </location>
</feature>
<feature type="transmembrane region" description="Helical" evidence="8">
    <location>
        <begin position="7"/>
        <end position="27"/>
    </location>
</feature>
<dbReference type="InterPro" id="IPR002549">
    <property type="entry name" value="AI-2E-like"/>
</dbReference>
<protein>
    <submittedName>
        <fullName evidence="9">AI-2E family transporter</fullName>
    </submittedName>
</protein>
<name>A0A6H9WKE2_9MICO</name>
<comment type="similarity">
    <text evidence="2">Belongs to the autoinducer-2 exporter (AI-2E) (TC 2.A.86) family.</text>
</comment>
<sequence>MRLENPFRVGFIATLGVLAALVLGGMIASLSTVITYIGVALFLALGFEPLIGFLERRRWPRSLAMLTSVTVVFGILALLIWAMVPSVTEQVNTLTDRYTVIVQDIVNSNVIEWANQTFPALQVEQAVNDGLLWLRDNIGIIGGGVLQVGVSIVSSVFGMLIVFILTLYFVSSMNSIKRVFYQLTPASGRARVADLTEQITGSVGKYVMGQTLLGVINGVLTFILLSAMGAALPAVCALVAFLGSLIPLVGTLSASVIIVLSQLLMLPSGTNTWWILAIYYVVYMQVEAYFISPRVMASAVKVPGPIVVVAALTGGTLLGLLGALVAIPVAAAILLIVRQVVIPAQNER</sequence>
<gene>
    <name evidence="9" type="ORF">F8O04_12890</name>
</gene>
<dbReference type="Proteomes" id="UP000431744">
    <property type="component" value="Unassembled WGS sequence"/>
</dbReference>